<dbReference type="AlphaFoldDB" id="K6WA28"/>
<dbReference type="Gene3D" id="3.40.50.1820">
    <property type="entry name" value="alpha/beta hydrolase"/>
    <property type="match status" value="1"/>
</dbReference>
<evidence type="ECO:0000259" key="2">
    <source>
        <dbReference type="Pfam" id="PF00975"/>
    </source>
</evidence>
<keyword evidence="4" id="KW-1185">Reference proteome</keyword>
<feature type="compositionally biased region" description="Basic and acidic residues" evidence="1">
    <location>
        <begin position="14"/>
        <end position="27"/>
    </location>
</feature>
<evidence type="ECO:0000313" key="4">
    <source>
        <dbReference type="Proteomes" id="UP000008495"/>
    </source>
</evidence>
<dbReference type="Pfam" id="PF00975">
    <property type="entry name" value="Thioesterase"/>
    <property type="match status" value="1"/>
</dbReference>
<gene>
    <name evidence="3" type="ORF">AUCHE_16_01120</name>
</gene>
<name>K6WA28_9MICO</name>
<dbReference type="OrthoDB" id="4904358at2"/>
<dbReference type="EMBL" id="BAGZ01000016">
    <property type="protein sequence ID" value="GAB78692.1"/>
    <property type="molecule type" value="Genomic_DNA"/>
</dbReference>
<feature type="compositionally biased region" description="Polar residues" evidence="1">
    <location>
        <begin position="1"/>
        <end position="13"/>
    </location>
</feature>
<sequence>MTTLAVEPSSSTPPREDTPNGADERGHASHAAGAQQSPWWRRLWRFLAVLLALTTVNTALEVVNRAAFPTVTTTGVVHSDKVNTELPNTYWVFFPGFGINFCSDVERAFAPVTGLTGRSFCVAPSTARLDPAEIAAAVQARVAEHRDPGRPVTLYLYGISMGGMIAYDVARQLDGQDGVVVRAVLFDSSPAGPDSVSADKRGFVALGATINRLPDLPWGIPNPLKGGPLNRALVHIGEEMIGDLRERRLPSGLDDLRSAWYKATSVTSGGMANQFDYIQNFYPTPDPEALPYASFAYLRAQDAGADTTVDVQRATDTYAALIAPRRLTVLPVVGGTHASGDVTVQSYRAALSTFITEAGLPTADDTARIRHVERGTMLR</sequence>
<dbReference type="STRING" id="100225.SAMN05421595_2346"/>
<dbReference type="SUPFAM" id="SSF53474">
    <property type="entry name" value="alpha/beta-Hydrolases"/>
    <property type="match status" value="1"/>
</dbReference>
<accession>K6WA28</accession>
<feature type="region of interest" description="Disordered" evidence="1">
    <location>
        <begin position="1"/>
        <end position="33"/>
    </location>
</feature>
<dbReference type="RefSeq" id="WP_006503449.1">
    <property type="nucleotide sequence ID" value="NZ_BAGZ01000016.1"/>
</dbReference>
<dbReference type="eggNOG" id="COG0596">
    <property type="taxonomic scope" value="Bacteria"/>
</dbReference>
<dbReference type="InterPro" id="IPR001031">
    <property type="entry name" value="Thioesterase"/>
</dbReference>
<comment type="caution">
    <text evidence="3">The sequence shown here is derived from an EMBL/GenBank/DDBJ whole genome shotgun (WGS) entry which is preliminary data.</text>
</comment>
<dbReference type="InterPro" id="IPR029058">
    <property type="entry name" value="AB_hydrolase_fold"/>
</dbReference>
<reference evidence="3 4" key="1">
    <citation type="submission" date="2012-08" db="EMBL/GenBank/DDBJ databases">
        <title>Whole genome shotgun sequence of Austwickia chelonae NBRC 105200.</title>
        <authorList>
            <person name="Yoshida I."/>
            <person name="Hosoyama A."/>
            <person name="Tsuchikane K."/>
            <person name="Katsumata H."/>
            <person name="Ando Y."/>
            <person name="Ohji S."/>
            <person name="Hamada M."/>
            <person name="Tamura T."/>
            <person name="Yamazoe A."/>
            <person name="Yamazaki S."/>
            <person name="Fujita N."/>
        </authorList>
    </citation>
    <scope>NUCLEOTIDE SEQUENCE [LARGE SCALE GENOMIC DNA]</scope>
    <source>
        <strain evidence="3 4">NBRC 105200</strain>
    </source>
</reference>
<organism evidence="3 4">
    <name type="scientific">Austwickia chelonae NBRC 105200</name>
    <dbReference type="NCBI Taxonomy" id="1184607"/>
    <lineage>
        <taxon>Bacteria</taxon>
        <taxon>Bacillati</taxon>
        <taxon>Actinomycetota</taxon>
        <taxon>Actinomycetes</taxon>
        <taxon>Micrococcales</taxon>
        <taxon>Dermatophilaceae</taxon>
        <taxon>Austwickia</taxon>
    </lineage>
</organism>
<proteinExistence type="predicted"/>
<evidence type="ECO:0000256" key="1">
    <source>
        <dbReference type="SAM" id="MobiDB-lite"/>
    </source>
</evidence>
<evidence type="ECO:0000313" key="3">
    <source>
        <dbReference type="EMBL" id="GAB78692.1"/>
    </source>
</evidence>
<feature type="domain" description="Thioesterase" evidence="2">
    <location>
        <begin position="133"/>
        <end position="190"/>
    </location>
</feature>
<dbReference type="Proteomes" id="UP000008495">
    <property type="component" value="Unassembled WGS sequence"/>
</dbReference>
<protein>
    <recommendedName>
        <fullName evidence="2">Thioesterase domain-containing protein</fullName>
    </recommendedName>
</protein>